<name>A0A1T5BBS4_9SPHI</name>
<reference evidence="1 2" key="1">
    <citation type="submission" date="2017-02" db="EMBL/GenBank/DDBJ databases">
        <authorList>
            <person name="Peterson S.W."/>
        </authorList>
    </citation>
    <scope>NUCLEOTIDE SEQUENCE [LARGE SCALE GENOMIC DNA]</scope>
    <source>
        <strain evidence="1 2">DSM 22899</strain>
    </source>
</reference>
<dbReference type="OrthoDB" id="9815205at2"/>
<dbReference type="STRING" id="623280.SAMN05660226_01337"/>
<evidence type="ECO:0000313" key="1">
    <source>
        <dbReference type="EMBL" id="SKB44313.1"/>
    </source>
</evidence>
<accession>A0A1T5BBS4</accession>
<dbReference type="AlphaFoldDB" id="A0A1T5BBS4"/>
<organism evidence="1 2">
    <name type="scientific">Parapedobacter luteus</name>
    <dbReference type="NCBI Taxonomy" id="623280"/>
    <lineage>
        <taxon>Bacteria</taxon>
        <taxon>Pseudomonadati</taxon>
        <taxon>Bacteroidota</taxon>
        <taxon>Sphingobacteriia</taxon>
        <taxon>Sphingobacteriales</taxon>
        <taxon>Sphingobacteriaceae</taxon>
        <taxon>Parapedobacter</taxon>
    </lineage>
</organism>
<dbReference type="EMBL" id="FUYS01000003">
    <property type="protein sequence ID" value="SKB44313.1"/>
    <property type="molecule type" value="Genomic_DNA"/>
</dbReference>
<gene>
    <name evidence="1" type="ORF">SAMN05660226_01337</name>
</gene>
<evidence type="ECO:0000313" key="2">
    <source>
        <dbReference type="Proteomes" id="UP000190541"/>
    </source>
</evidence>
<proteinExistence type="predicted"/>
<dbReference type="RefSeq" id="WP_079716057.1">
    <property type="nucleotide sequence ID" value="NZ_FUYS01000003.1"/>
</dbReference>
<protein>
    <submittedName>
        <fullName evidence="1">Uncharacterized protein</fullName>
    </submittedName>
</protein>
<sequence>MYIEIVEIRKDGVNMSTADFSVPEEVTKCLEVEDEYPSLFEMYKSDIIKNLINKNYLGKWEYKNKKADEIREKEDKLCFDFLNELYK</sequence>
<dbReference type="Proteomes" id="UP000190541">
    <property type="component" value="Unassembled WGS sequence"/>
</dbReference>
<keyword evidence="2" id="KW-1185">Reference proteome</keyword>